<name>A0A7S4ZUV7_RHIRH</name>
<gene>
    <name evidence="1" type="ORF">pC6.5d_727</name>
</gene>
<accession>A0A7S4ZUV7</accession>
<evidence type="ECO:0000313" key="1">
    <source>
        <dbReference type="EMBL" id="QCL10620.1"/>
    </source>
</evidence>
<dbReference type="AlphaFoldDB" id="A0A7S4ZUV7"/>
<protein>
    <submittedName>
        <fullName evidence="1">Uncharacterized protein</fullName>
    </submittedName>
</protein>
<proteinExistence type="predicted"/>
<dbReference type="EMBL" id="MK318989">
    <property type="protein sequence ID" value="QCL10620.1"/>
    <property type="molecule type" value="Genomic_DNA"/>
</dbReference>
<keyword evidence="1" id="KW-0614">Plasmid</keyword>
<geneLocation type="plasmid" evidence="1">
    <name>pC6.5d</name>
</geneLocation>
<organism evidence="1">
    <name type="scientific">Rhizobium rhizogenes</name>
    <name type="common">Agrobacterium rhizogenes</name>
    <dbReference type="NCBI Taxonomy" id="359"/>
    <lineage>
        <taxon>Bacteria</taxon>
        <taxon>Pseudomonadati</taxon>
        <taxon>Pseudomonadota</taxon>
        <taxon>Alphaproteobacteria</taxon>
        <taxon>Hyphomicrobiales</taxon>
        <taxon>Rhizobiaceae</taxon>
        <taxon>Rhizobium/Agrobacterium group</taxon>
        <taxon>Rhizobium</taxon>
    </lineage>
</organism>
<sequence length="39" mass="4191">MLIVSFGRHFSNIVLNLSFCLAISGSWDRSPSALSSGGY</sequence>
<reference evidence="1" key="1">
    <citation type="submission" date="2018-12" db="EMBL/GenBank/DDBJ databases">
        <title>Three Rhizobium rhizogenes strains isolated from the same crown gall tumor carry diverse plasmids.</title>
        <authorList>
            <person name="Pulawska J."/>
            <person name="Kuzmanovic N."/>
        </authorList>
    </citation>
    <scope>NUCLEOTIDE SEQUENCE</scope>
    <source>
        <strain evidence="1">C6.5</strain>
        <plasmid evidence="1">pC6.5d</plasmid>
    </source>
</reference>